<feature type="non-terminal residue" evidence="4">
    <location>
        <position position="1"/>
    </location>
</feature>
<dbReference type="STRING" id="75743.A0A401NSN6"/>
<protein>
    <recommendedName>
        <fullName evidence="3">Myosin X N-terminal SH3 domain-containing protein</fullName>
    </recommendedName>
</protein>
<keyword evidence="1" id="KW-0547">Nucleotide-binding</keyword>
<dbReference type="OrthoDB" id="10055605at2759"/>
<dbReference type="Pfam" id="PF18597">
    <property type="entry name" value="SH3_19"/>
    <property type="match status" value="1"/>
</dbReference>
<dbReference type="Gene3D" id="3.40.850.10">
    <property type="entry name" value="Kinesin motor domain"/>
    <property type="match status" value="1"/>
</dbReference>
<dbReference type="GO" id="GO:0005524">
    <property type="term" value="F:ATP binding"/>
    <property type="evidence" value="ECO:0007669"/>
    <property type="project" value="UniProtKB-KW"/>
</dbReference>
<evidence type="ECO:0000313" key="4">
    <source>
        <dbReference type="EMBL" id="GCB63852.1"/>
    </source>
</evidence>
<proteinExistence type="predicted"/>
<dbReference type="InterPro" id="IPR040640">
    <property type="entry name" value="MyoX_N_SH3"/>
</dbReference>
<keyword evidence="5" id="KW-1185">Reference proteome</keyword>
<gene>
    <name evidence="4" type="ORF">scyTo_0014686</name>
</gene>
<dbReference type="SUPFAM" id="SSF52540">
    <property type="entry name" value="P-loop containing nucleoside triphosphate hydrolases"/>
    <property type="match status" value="1"/>
</dbReference>
<organism evidence="4 5">
    <name type="scientific">Scyliorhinus torazame</name>
    <name type="common">Cloudy catshark</name>
    <name type="synonym">Catulus torazame</name>
    <dbReference type="NCBI Taxonomy" id="75743"/>
    <lineage>
        <taxon>Eukaryota</taxon>
        <taxon>Metazoa</taxon>
        <taxon>Chordata</taxon>
        <taxon>Craniata</taxon>
        <taxon>Vertebrata</taxon>
        <taxon>Chondrichthyes</taxon>
        <taxon>Elasmobranchii</taxon>
        <taxon>Galeomorphii</taxon>
        <taxon>Galeoidea</taxon>
        <taxon>Carcharhiniformes</taxon>
        <taxon>Scyliorhinidae</taxon>
        <taxon>Scyliorhinus</taxon>
    </lineage>
</organism>
<dbReference type="InterPro" id="IPR027417">
    <property type="entry name" value="P-loop_NTPase"/>
</dbReference>
<feature type="domain" description="Myosin X N-terminal SH3" evidence="3">
    <location>
        <begin position="1"/>
        <end position="51"/>
    </location>
</feature>
<keyword evidence="2" id="KW-0067">ATP-binding</keyword>
<dbReference type="AlphaFoldDB" id="A0A401NSN6"/>
<accession>A0A401NSN6</accession>
<reference evidence="4 5" key="1">
    <citation type="journal article" date="2018" name="Nat. Ecol. Evol.">
        <title>Shark genomes provide insights into elasmobranch evolution and the origin of vertebrates.</title>
        <authorList>
            <person name="Hara Y"/>
            <person name="Yamaguchi K"/>
            <person name="Onimaru K"/>
            <person name="Kadota M"/>
            <person name="Koyanagi M"/>
            <person name="Keeley SD"/>
            <person name="Tatsumi K"/>
            <person name="Tanaka K"/>
            <person name="Motone F"/>
            <person name="Kageyama Y"/>
            <person name="Nozu R"/>
            <person name="Adachi N"/>
            <person name="Nishimura O"/>
            <person name="Nakagawa R"/>
            <person name="Tanegashima C"/>
            <person name="Kiyatake I"/>
            <person name="Matsumoto R"/>
            <person name="Murakumo K"/>
            <person name="Nishida K"/>
            <person name="Terakita A"/>
            <person name="Kuratani S"/>
            <person name="Sato K"/>
            <person name="Hyodo S Kuraku.S."/>
        </authorList>
    </citation>
    <scope>NUCLEOTIDE SEQUENCE [LARGE SCALE GENOMIC DNA]</scope>
</reference>
<evidence type="ECO:0000256" key="2">
    <source>
        <dbReference type="ARBA" id="ARBA00022840"/>
    </source>
</evidence>
<dbReference type="InterPro" id="IPR036961">
    <property type="entry name" value="Kinesin_motor_dom_sf"/>
</dbReference>
<dbReference type="EMBL" id="BFAA01007980">
    <property type="protein sequence ID" value="GCB63852.1"/>
    <property type="molecule type" value="Genomic_DNA"/>
</dbReference>
<sequence length="97" mass="10929">GTLVWLRENEQHLPSTVSSCGGGVINFITNYGQVYTYKLNALTREKVLAMHPSSIEGVEDMATLTDLHEGAIMHNVHMRYNQDNIYVSSKQLSDEEM</sequence>
<evidence type="ECO:0000313" key="5">
    <source>
        <dbReference type="Proteomes" id="UP000288216"/>
    </source>
</evidence>
<evidence type="ECO:0000256" key="1">
    <source>
        <dbReference type="ARBA" id="ARBA00022741"/>
    </source>
</evidence>
<name>A0A401NSN6_SCYTO</name>
<evidence type="ECO:0000259" key="3">
    <source>
        <dbReference type="Pfam" id="PF18597"/>
    </source>
</evidence>
<comment type="caution">
    <text evidence="4">The sequence shown here is derived from an EMBL/GenBank/DDBJ whole genome shotgun (WGS) entry which is preliminary data.</text>
</comment>
<dbReference type="Proteomes" id="UP000288216">
    <property type="component" value="Unassembled WGS sequence"/>
</dbReference>